<dbReference type="PANTHER" id="PTHR42709:SF4">
    <property type="entry name" value="INNER MEMBRANE PROTEIN YQAA"/>
    <property type="match status" value="1"/>
</dbReference>
<dbReference type="AlphaFoldDB" id="B8IG96"/>
<keyword evidence="1" id="KW-0812">Transmembrane</keyword>
<reference evidence="3 4" key="1">
    <citation type="submission" date="2009-01" db="EMBL/GenBank/DDBJ databases">
        <title>Complete sequence of chromosome of Methylobacterium nodulans ORS 2060.</title>
        <authorList>
            <consortium name="US DOE Joint Genome Institute"/>
            <person name="Lucas S."/>
            <person name="Copeland A."/>
            <person name="Lapidus A."/>
            <person name="Glavina del Rio T."/>
            <person name="Dalin E."/>
            <person name="Tice H."/>
            <person name="Bruce D."/>
            <person name="Goodwin L."/>
            <person name="Pitluck S."/>
            <person name="Sims D."/>
            <person name="Brettin T."/>
            <person name="Detter J.C."/>
            <person name="Han C."/>
            <person name="Larimer F."/>
            <person name="Land M."/>
            <person name="Hauser L."/>
            <person name="Kyrpides N."/>
            <person name="Ivanova N."/>
            <person name="Marx C.J."/>
            <person name="Richardson P."/>
        </authorList>
    </citation>
    <scope>NUCLEOTIDE SEQUENCE [LARGE SCALE GENOMIC DNA]</scope>
    <source>
        <strain evidence="4">LMG 21967 / CNCM I-2342 / ORS 2060</strain>
    </source>
</reference>
<dbReference type="Pfam" id="PF09335">
    <property type="entry name" value="VTT_dom"/>
    <property type="match status" value="1"/>
</dbReference>
<dbReference type="EMBL" id="CP001349">
    <property type="protein sequence ID" value="ACL61573.1"/>
    <property type="molecule type" value="Genomic_DNA"/>
</dbReference>
<sequence length="160" mass="16994">MDALPAFFGLFVTSLIAGTFLPFLPGSSEMAMAGLLAAQAGSLVALLATAVIANVMGATINYLIARNVAGLADRRWFPLSQSTLDRATAWFERYGVWALALCWLPTFGDAITVIAGLLRADIRLFLVLVFAGKSFGHGTVAFGLTWLTDTQSSASPHWPG</sequence>
<evidence type="ECO:0000313" key="3">
    <source>
        <dbReference type="EMBL" id="ACL61573.1"/>
    </source>
</evidence>
<dbReference type="InterPro" id="IPR032816">
    <property type="entry name" value="VTT_dom"/>
</dbReference>
<keyword evidence="1" id="KW-1133">Transmembrane helix</keyword>
<dbReference type="HOGENOM" id="CLU_125997_0_0_5"/>
<feature type="domain" description="VTT" evidence="2">
    <location>
        <begin position="29"/>
        <end position="136"/>
    </location>
</feature>
<feature type="transmembrane region" description="Helical" evidence="1">
    <location>
        <begin position="6"/>
        <end position="24"/>
    </location>
</feature>
<accession>B8IG96</accession>
<dbReference type="InterPro" id="IPR051311">
    <property type="entry name" value="DedA_domain"/>
</dbReference>
<protein>
    <submittedName>
        <fullName evidence="3">SNARE associated Golgi protein</fullName>
    </submittedName>
</protein>
<name>B8IG96_METNO</name>
<dbReference type="KEGG" id="mno:Mnod_6818"/>
<proteinExistence type="predicted"/>
<feature type="transmembrane region" description="Helical" evidence="1">
    <location>
        <begin position="36"/>
        <end position="64"/>
    </location>
</feature>
<dbReference type="eggNOG" id="COG1238">
    <property type="taxonomic scope" value="Bacteria"/>
</dbReference>
<organism evidence="3 4">
    <name type="scientific">Methylobacterium nodulans (strain LMG 21967 / CNCM I-2342 / ORS 2060)</name>
    <dbReference type="NCBI Taxonomy" id="460265"/>
    <lineage>
        <taxon>Bacteria</taxon>
        <taxon>Pseudomonadati</taxon>
        <taxon>Pseudomonadota</taxon>
        <taxon>Alphaproteobacteria</taxon>
        <taxon>Hyphomicrobiales</taxon>
        <taxon>Methylobacteriaceae</taxon>
        <taxon>Methylobacterium</taxon>
    </lineage>
</organism>
<feature type="transmembrane region" description="Helical" evidence="1">
    <location>
        <begin position="125"/>
        <end position="147"/>
    </location>
</feature>
<evidence type="ECO:0000256" key="1">
    <source>
        <dbReference type="SAM" id="Phobius"/>
    </source>
</evidence>
<feature type="transmembrane region" description="Helical" evidence="1">
    <location>
        <begin position="94"/>
        <end position="118"/>
    </location>
</feature>
<keyword evidence="4" id="KW-1185">Reference proteome</keyword>
<gene>
    <name evidence="3" type="ordered locus">Mnod_6818</name>
</gene>
<keyword evidence="1" id="KW-0472">Membrane</keyword>
<dbReference type="RefSeq" id="WP_015933141.1">
    <property type="nucleotide sequence ID" value="NC_011894.1"/>
</dbReference>
<dbReference type="OrthoDB" id="9814483at2"/>
<dbReference type="Proteomes" id="UP000008207">
    <property type="component" value="Chromosome"/>
</dbReference>
<dbReference type="PANTHER" id="PTHR42709">
    <property type="entry name" value="ALKALINE PHOSPHATASE LIKE PROTEIN"/>
    <property type="match status" value="1"/>
</dbReference>
<evidence type="ECO:0000313" key="4">
    <source>
        <dbReference type="Proteomes" id="UP000008207"/>
    </source>
</evidence>
<evidence type="ECO:0000259" key="2">
    <source>
        <dbReference type="Pfam" id="PF09335"/>
    </source>
</evidence>